<evidence type="ECO:0000256" key="5">
    <source>
        <dbReference type="ARBA" id="ARBA00022692"/>
    </source>
</evidence>
<name>A0A0L0C4B3_LUCCU</name>
<dbReference type="Gene3D" id="1.10.287.770">
    <property type="entry name" value="YojJ-like"/>
    <property type="match status" value="4"/>
</dbReference>
<accession>A0A0L0C4B3</accession>
<feature type="transmembrane region" description="Helical" evidence="13">
    <location>
        <begin position="2653"/>
        <end position="2672"/>
    </location>
</feature>
<dbReference type="PRINTS" id="PR01078">
    <property type="entry name" value="AMINACHANNEL"/>
</dbReference>
<evidence type="ECO:0000256" key="11">
    <source>
        <dbReference type="ARBA" id="ARBA00023303"/>
    </source>
</evidence>
<keyword evidence="6 13" id="KW-1133">Transmembrane helix</keyword>
<feature type="transmembrane region" description="Helical" evidence="13">
    <location>
        <begin position="1136"/>
        <end position="1154"/>
    </location>
</feature>
<keyword evidence="5 12" id="KW-0812">Transmembrane</keyword>
<dbReference type="PANTHER" id="PTHR11690:SF288">
    <property type="entry name" value="AMILORIDE-SENSITIVE NA+ CHANNEL-RELATED"/>
    <property type="match status" value="1"/>
</dbReference>
<dbReference type="Proteomes" id="UP000037069">
    <property type="component" value="Unassembled WGS sequence"/>
</dbReference>
<keyword evidence="8 12" id="KW-0406">Ion transport</keyword>
<dbReference type="OMA" id="EGVCYQF"/>
<evidence type="ECO:0000256" key="12">
    <source>
        <dbReference type="RuleBase" id="RU000679"/>
    </source>
</evidence>
<dbReference type="GO" id="GO:0015280">
    <property type="term" value="F:ligand-gated sodium channel activity"/>
    <property type="evidence" value="ECO:0007669"/>
    <property type="project" value="TreeGrafter"/>
</dbReference>
<dbReference type="GO" id="GO:0005886">
    <property type="term" value="C:plasma membrane"/>
    <property type="evidence" value="ECO:0007669"/>
    <property type="project" value="TreeGrafter"/>
</dbReference>
<comment type="caution">
    <text evidence="14">The sequence shown here is derived from an EMBL/GenBank/DDBJ whole genome shotgun (WGS) entry which is preliminary data.</text>
</comment>
<feature type="transmembrane region" description="Helical" evidence="13">
    <location>
        <begin position="599"/>
        <end position="617"/>
    </location>
</feature>
<protein>
    <submittedName>
        <fullName evidence="14">Pickpocket protein 28</fullName>
    </submittedName>
</protein>
<feature type="transmembrane region" description="Helical" evidence="13">
    <location>
        <begin position="2203"/>
        <end position="2221"/>
    </location>
</feature>
<evidence type="ECO:0000313" key="14">
    <source>
        <dbReference type="EMBL" id="KNC27198.1"/>
    </source>
</evidence>
<dbReference type="Gene3D" id="1.10.287.820">
    <property type="entry name" value="Acid-sensing ion channel domain"/>
    <property type="match status" value="5"/>
</dbReference>
<keyword evidence="10 12" id="KW-0739">Sodium transport</keyword>
<evidence type="ECO:0000256" key="2">
    <source>
        <dbReference type="ARBA" id="ARBA00007193"/>
    </source>
</evidence>
<feature type="transmembrane region" description="Helical" evidence="13">
    <location>
        <begin position="501"/>
        <end position="527"/>
    </location>
</feature>
<keyword evidence="11 12" id="KW-0407">Ion channel</keyword>
<evidence type="ECO:0000256" key="8">
    <source>
        <dbReference type="ARBA" id="ARBA00023065"/>
    </source>
</evidence>
<dbReference type="STRING" id="7375.A0A0L0C4B3"/>
<proteinExistence type="inferred from homology"/>
<dbReference type="OrthoDB" id="8005941at2759"/>
<comment type="similarity">
    <text evidence="2 12">Belongs to the amiloride-sensitive sodium channel (TC 1.A.6) family.</text>
</comment>
<evidence type="ECO:0000256" key="7">
    <source>
        <dbReference type="ARBA" id="ARBA00023053"/>
    </source>
</evidence>
<keyword evidence="9 13" id="KW-0472">Membrane</keyword>
<evidence type="ECO:0000256" key="3">
    <source>
        <dbReference type="ARBA" id="ARBA00022448"/>
    </source>
</evidence>
<evidence type="ECO:0000256" key="10">
    <source>
        <dbReference type="ARBA" id="ARBA00023201"/>
    </source>
</evidence>
<evidence type="ECO:0000256" key="1">
    <source>
        <dbReference type="ARBA" id="ARBA00004141"/>
    </source>
</evidence>
<sequence length="2790" mass="323609">MTIELDKNSTNKNLDIPKTNLNSPSISDISSRVIIKSDLIYGNRKSAYKAVVREYSKNTSVHGLKLFWHIFLLMSLFFAGKYTWKTYVKWLDSPTVLGFDETLVKIHKIPFPTVTICPENKRDAFKFDFSYVSKLFWSEMENLNKFDNETMDNFLTTLQTCDLEVINKFYPHLPKNLTVDVVENLLSIASGIYNIIRWKGIIYYDCLTKVLTDEGVCYQFNSLQHQDIYKNPNYISYKNNESDCNLNKNGNLSFDENYQSKGFSTYLERSTLSSARYGLRVLLDSDVDDSDYECTRFKQGFKLFINSPDSIPLTMGNYILVPYSHEVMVTLSPQYITSQKQLWNIAPEKRQCYFNNERNLYFFKFYTQTNCQAECLTNYTIAKCGCVKFWMPKPLDIPVCDLSKVTCYTNATNELEILIANQTAQKAKDPTVEIMCDCMPACNSLDYNLEINRAYFDTDALVKAIRGDRYKKIRISRLNIHFKETQFTAIKRTVLYDLTQLIANCGGIFGLFMGVSMLSLIELIYFFSVRLIEEEDNLNTSLPSLALSEVPSDLIIQTNLIYGKKSSAYKAVLREYSKKTSVHGLTYIFAIHRPFYEKLYWIIFTVISLYLAISYMWETYIKWLDTPTILGFDETLVKIHKIPFPTVTICPENKRDVTKFDFSDVSEFIWSEIKQYNKFPDKETCDQEVIKKFSPFLPTNTKVDVADNLLNMVSDINITMQICKWNGRFDEGCNIIRKVLTDEGVCYQFNGLSPQDIYRHTDYKDKEFVKFNTTLNWSLDYGYRDQGFNTYPKRSIMSSARNGFYALLGSYEDDNDYVCNRFKQGFKVFLNSPDSVPVTTGNYILVPNSHEVMVTVLPQYITSLENLLQFGPEKRQCYFNSERNLQFFKFYTQNNCQTECLTNYTIAKCGCAKFWMPKPFDIPVCDLSKVNCYNNAANELDVIIANQTAQKLKDSNVKIMCDCMPACNSLEYNFEITRAYLDAEATTRAHRENYEEDGSITSRLTVYYRESQFTAIKRTVLYDLTQLIANCGGIFGLFMGISMLSVIEFIYFFSLRLLNNFHKRKLIQKKLENDNISSLSSLDLGDVSSGVINKANFFYGSRKSAYKAVLREYSKKTSVHGLNYVFQMHRPFYEKLYWIIALLLSFYLAIYYIWASYIKWSNIPIILGFDETLVKINQIPFPTITICPENQINFINQEFSNISDLIWFEIEEYGNFQNRNNISDEQKLNFFMTLQLCDQEIIDKYSPYMPKNVNINVAQNLIDIVNDAQTILTFVEFKPDSSGNYLEMVLTNEGVCYQFNGLNHQDIYKNIDYITYNATLENYINVTGNWSLDDGYQNYSDYPKRTSSSSISSGFYLYSLRLRRFNQGFKVFINSPDNIPLTTDNYYIMVPDSKQVIVTVLPQYIKTPTNLKDFDIDKRQCYFNKERNLRFFKFYTQNNCQTECLTNYTIAKCGCAKFWMPKPTDIPFCDITQLACCSKASQELDVILTNQTIKKTRDPKVKIMCDCKPACNSLEYNFEITQGYVNINAYLKASRLVEDAGDDYIESDLIVHYKESQFTAIKRTVIYDRTQFIANCGAIFGLFMDSDSFNLSEDDINLSLNSLALSDVPSCVIIKTNFIYGNEKSAFKAVLKEYSKKTSFVKNMLCNNCRLYWIIALLVSLYLAIYYMWESYDKWSNTPVILGFDETLVDISTIPFPTITICPENKRDMTNSQFPEVSSLIWSEIMEYGDFQNRLNISEKQEQRFLSTLQICDQEIISRFVPYMTSNINMNVAQNLLDIVHDTNTTITACEWKTVLDYSCRILKKMITEDGVCFQFNGLRHQDIYINYHDELENDVNVSGSWSLDGGYQGQGYNAYPLRSILPSVRNGFRLELATFGKHIDYLCGTFKQGYKVFLNSPDSIALTRGNYILVPKSKDVMITVVPQFIKSQDNLMDYPVEKRQCYFNKERNLRYFKFYTQNNCQTECLTNYTIAKCGCARFWMPRPLDIPICDITKLTCYTNAAHDLELLIANQTARKTKDHKVQIICDCIPACNSLEYNFEITQGNLDANATLKAYRLFDHNEDISLSRLIVHYKESQFTAIKRTAIYDHNQLIADCGAIFGLFMGGSILTIIEFIYFFSDGKTVHFPQPEPDFLSLPSQTERSLSLTSQALSDVPSDLIIRSRIKYGSRWSACKGLLAEYSKSTSVHGLRYIFEVHRPFYEKLYWIVLMLISFYFAISLMWDTYLKWLDSPVILGFDETLVPINKIPFPTITICPEIKMDTTTFDFTNVSQQIWSEIEQNNKFENLFNLTDEELQHFAATLQICESDVIDRFASHIPKDMHVDVAQALVEMALAPNTTLPFCKWNGRFYFCDKLFKYVMTDEGVCYQFNGLQAEDIYRDPGFISYSDKTLIDYNNYFDEELPRFNNISGNWSLDDGYVNQGFNAYPQRTVLSSARNGLFAFMIGFEHNFDYTCRTFKQGYKVFLNSPESVPLTTGNYILVPHDEEVLVSIIPQYVISTDNLHGFGPEKRQCYFNDERYLRYFKSYSQSNCQTECLANYTINKCGCAKFWMPKPLDTPVCSLAQVDCYSHAADEMNIIIANQTKQKLINSNVKIMCDCMPSCNSLDYNFEISRAHYDFEKTVIAQRDSYEHDDGRASRFSVYFKEPQFTAIKRTVMFGVTTLIANCGGIFGLFMGISSLSIIEFIYFFSVLLCYLCLNIGKFKLIKKPFVIVFCLVTCFINIIIYKDGIFCLFSSYSFLQTIFQILKQFKVLNVSLYEYLYMYKLSKFVKILNNIFILIYNNIYINFLYLK</sequence>
<keyword evidence="3 12" id="KW-0813">Transport</keyword>
<feature type="transmembrane region" description="Helical" evidence="13">
    <location>
        <begin position="2770"/>
        <end position="2789"/>
    </location>
</feature>
<feature type="transmembrane region" description="Helical" evidence="13">
    <location>
        <begin position="2092"/>
        <end position="2118"/>
    </location>
</feature>
<dbReference type="EMBL" id="JRES01000930">
    <property type="protein sequence ID" value="KNC27198.1"/>
    <property type="molecule type" value="Genomic_DNA"/>
</dbReference>
<evidence type="ECO:0000313" key="15">
    <source>
        <dbReference type="Proteomes" id="UP000037069"/>
    </source>
</evidence>
<gene>
    <name evidence="14" type="ORF">FF38_02662</name>
</gene>
<organism evidence="14 15">
    <name type="scientific">Lucilia cuprina</name>
    <name type="common">Green bottle fly</name>
    <name type="synonym">Australian sheep blowfly</name>
    <dbReference type="NCBI Taxonomy" id="7375"/>
    <lineage>
        <taxon>Eukaryota</taxon>
        <taxon>Metazoa</taxon>
        <taxon>Ecdysozoa</taxon>
        <taxon>Arthropoda</taxon>
        <taxon>Hexapoda</taxon>
        <taxon>Insecta</taxon>
        <taxon>Pterygota</taxon>
        <taxon>Neoptera</taxon>
        <taxon>Endopterygota</taxon>
        <taxon>Diptera</taxon>
        <taxon>Brachycera</taxon>
        <taxon>Muscomorpha</taxon>
        <taxon>Oestroidea</taxon>
        <taxon>Calliphoridae</taxon>
        <taxon>Luciliinae</taxon>
        <taxon>Lucilia</taxon>
    </lineage>
</organism>
<evidence type="ECO:0000256" key="6">
    <source>
        <dbReference type="ARBA" id="ARBA00022989"/>
    </source>
</evidence>
<keyword evidence="7" id="KW-0915">Sodium</keyword>
<keyword evidence="4 12" id="KW-0894">Sodium channel</keyword>
<dbReference type="PROSITE" id="PS01206">
    <property type="entry name" value="ASC"/>
    <property type="match status" value="2"/>
</dbReference>
<feature type="transmembrane region" description="Helical" evidence="13">
    <location>
        <begin position="1651"/>
        <end position="1669"/>
    </location>
</feature>
<evidence type="ECO:0000256" key="9">
    <source>
        <dbReference type="ARBA" id="ARBA00023136"/>
    </source>
</evidence>
<evidence type="ECO:0000256" key="4">
    <source>
        <dbReference type="ARBA" id="ARBA00022461"/>
    </source>
</evidence>
<reference evidence="14 15" key="1">
    <citation type="journal article" date="2015" name="Nat. Commun.">
        <title>Lucilia cuprina genome unlocks parasitic fly biology to underpin future interventions.</title>
        <authorList>
            <person name="Anstead C.A."/>
            <person name="Korhonen P.K."/>
            <person name="Young N.D."/>
            <person name="Hall R.S."/>
            <person name="Jex A.R."/>
            <person name="Murali S.C."/>
            <person name="Hughes D.S."/>
            <person name="Lee S.F."/>
            <person name="Perry T."/>
            <person name="Stroehlein A.J."/>
            <person name="Ansell B.R."/>
            <person name="Breugelmans B."/>
            <person name="Hofmann A."/>
            <person name="Qu J."/>
            <person name="Dugan S."/>
            <person name="Lee S.L."/>
            <person name="Chao H."/>
            <person name="Dinh H."/>
            <person name="Han Y."/>
            <person name="Doddapaneni H.V."/>
            <person name="Worley K.C."/>
            <person name="Muzny D.M."/>
            <person name="Ioannidis P."/>
            <person name="Waterhouse R.M."/>
            <person name="Zdobnov E.M."/>
            <person name="James P.J."/>
            <person name="Bagnall N.H."/>
            <person name="Kotze A.C."/>
            <person name="Gibbs R.A."/>
            <person name="Richards S."/>
            <person name="Batterham P."/>
            <person name="Gasser R.B."/>
        </authorList>
    </citation>
    <scope>NUCLEOTIDE SEQUENCE [LARGE SCALE GENOMIC DNA]</scope>
    <source>
        <strain evidence="14 15">LS</strain>
        <tissue evidence="14">Full body</tissue>
    </source>
</reference>
<dbReference type="Pfam" id="PF00858">
    <property type="entry name" value="ASC"/>
    <property type="match status" value="5"/>
</dbReference>
<dbReference type="InterPro" id="IPR001873">
    <property type="entry name" value="ENaC"/>
</dbReference>
<feature type="transmembrane region" description="Helical" evidence="13">
    <location>
        <begin position="2678"/>
        <end position="2696"/>
    </location>
</feature>
<comment type="subcellular location">
    <subcellularLocation>
        <location evidence="1">Membrane</location>
        <topology evidence="1">Multi-pass membrane protein</topology>
    </subcellularLocation>
</comment>
<evidence type="ECO:0000256" key="13">
    <source>
        <dbReference type="SAM" id="Phobius"/>
    </source>
</evidence>
<feature type="transmembrane region" description="Helical" evidence="13">
    <location>
        <begin position="1034"/>
        <end position="1058"/>
    </location>
</feature>
<keyword evidence="15" id="KW-1185">Reference proteome</keyword>
<feature type="transmembrane region" description="Helical" evidence="13">
    <location>
        <begin position="2708"/>
        <end position="2724"/>
    </location>
</feature>
<dbReference type="PANTHER" id="PTHR11690">
    <property type="entry name" value="AMILORIDE-SENSITIVE SODIUM CHANNEL-RELATED"/>
    <property type="match status" value="1"/>
</dbReference>
<dbReference type="InterPro" id="IPR020903">
    <property type="entry name" value="ENaC_CS"/>
</dbReference>